<dbReference type="Pfam" id="PF14520">
    <property type="entry name" value="HHH_5"/>
    <property type="match status" value="1"/>
</dbReference>
<dbReference type="InterPro" id="IPR011114">
    <property type="entry name" value="RuvA_C"/>
</dbReference>
<dbReference type="Pfam" id="PF07499">
    <property type="entry name" value="RuvA_C"/>
    <property type="match status" value="1"/>
</dbReference>
<keyword evidence="1 6" id="KW-0963">Cytoplasm</keyword>
<dbReference type="SUPFAM" id="SSF47781">
    <property type="entry name" value="RuvA domain 2-like"/>
    <property type="match status" value="1"/>
</dbReference>
<dbReference type="CDD" id="cd14332">
    <property type="entry name" value="UBA_RuvA_C"/>
    <property type="match status" value="1"/>
</dbReference>
<evidence type="ECO:0000256" key="4">
    <source>
        <dbReference type="ARBA" id="ARBA00023172"/>
    </source>
</evidence>
<dbReference type="NCBIfam" id="TIGR00084">
    <property type="entry name" value="ruvA"/>
    <property type="match status" value="1"/>
</dbReference>
<protein>
    <recommendedName>
        <fullName evidence="6">Holliday junction branch migration complex subunit RuvA</fullName>
    </recommendedName>
</protein>
<evidence type="ECO:0000256" key="2">
    <source>
        <dbReference type="ARBA" id="ARBA00022763"/>
    </source>
</evidence>
<keyword evidence="8" id="KW-0378">Hydrolase</keyword>
<proteinExistence type="inferred from homology"/>
<dbReference type="GO" id="GO:0003678">
    <property type="term" value="F:DNA helicase activity"/>
    <property type="evidence" value="ECO:0007669"/>
    <property type="project" value="UniProtKB-EC"/>
</dbReference>
<reference evidence="9" key="1">
    <citation type="journal article" date="2019" name="Int. J. Syst. Evol. Microbiol.">
        <title>The Global Catalogue of Microorganisms (GCM) 10K type strain sequencing project: providing services to taxonomists for standard genome sequencing and annotation.</title>
        <authorList>
            <consortium name="The Broad Institute Genomics Platform"/>
            <consortium name="The Broad Institute Genome Sequencing Center for Infectious Disease"/>
            <person name="Wu L."/>
            <person name="Ma J."/>
        </authorList>
    </citation>
    <scope>NUCLEOTIDE SEQUENCE [LARGE SCALE GENOMIC DNA]</scope>
    <source>
        <strain evidence="9">NBRC 106593</strain>
    </source>
</reference>
<evidence type="ECO:0000256" key="6">
    <source>
        <dbReference type="HAMAP-Rule" id="MF_00031"/>
    </source>
</evidence>
<dbReference type="Gene3D" id="1.10.150.20">
    <property type="entry name" value="5' to 3' exonuclease, C-terminal subdomain"/>
    <property type="match status" value="1"/>
</dbReference>
<comment type="subcellular location">
    <subcellularLocation>
        <location evidence="6">Cytoplasm</location>
    </subcellularLocation>
</comment>
<dbReference type="InterPro" id="IPR036267">
    <property type="entry name" value="RuvA_C_sf"/>
</dbReference>
<dbReference type="Pfam" id="PF01330">
    <property type="entry name" value="RuvA_N"/>
    <property type="match status" value="1"/>
</dbReference>
<comment type="similarity">
    <text evidence="6">Belongs to the RuvA family.</text>
</comment>
<comment type="function">
    <text evidence="6">The RuvA-RuvB-RuvC complex processes Holliday junction (HJ) DNA during genetic recombination and DNA repair, while the RuvA-RuvB complex plays an important role in the rescue of blocked DNA replication forks via replication fork reversal (RFR). RuvA specifically binds to HJ cruciform DNA, conferring on it an open structure. The RuvB hexamer acts as an ATP-dependent pump, pulling dsDNA into and through the RuvAB complex. HJ branch migration allows RuvC to scan DNA until it finds its consensus sequence, where it cleaves and resolves the cruciform DNA.</text>
</comment>
<comment type="domain">
    <text evidence="6">Has three domains with a flexible linker between the domains II and III and assumes an 'L' shape. Domain III is highly mobile and contacts RuvB.</text>
</comment>
<feature type="region of interest" description="Domain III" evidence="6">
    <location>
        <begin position="148"/>
        <end position="198"/>
    </location>
</feature>
<dbReference type="SMART" id="SM00278">
    <property type="entry name" value="HhH1"/>
    <property type="match status" value="2"/>
</dbReference>
<organism evidence="8 9">
    <name type="scientific">Branchiibius cervicis</name>
    <dbReference type="NCBI Taxonomy" id="908252"/>
    <lineage>
        <taxon>Bacteria</taxon>
        <taxon>Bacillati</taxon>
        <taxon>Actinomycetota</taxon>
        <taxon>Actinomycetes</taxon>
        <taxon>Micrococcales</taxon>
        <taxon>Dermacoccaceae</taxon>
        <taxon>Branchiibius</taxon>
    </lineage>
</organism>
<dbReference type="InterPro" id="IPR013849">
    <property type="entry name" value="DNA_helicase_Holl-junc_RuvA_I"/>
</dbReference>
<dbReference type="InterPro" id="IPR000085">
    <property type="entry name" value="RuvA"/>
</dbReference>
<keyword evidence="3 6" id="KW-0238">DNA-binding</keyword>
<dbReference type="SUPFAM" id="SSF46929">
    <property type="entry name" value="DNA helicase RuvA subunit, C-terminal domain"/>
    <property type="match status" value="1"/>
</dbReference>
<dbReference type="Proteomes" id="UP001596356">
    <property type="component" value="Unassembled WGS sequence"/>
</dbReference>
<dbReference type="HAMAP" id="MF_00031">
    <property type="entry name" value="DNA_HJ_migration_RuvA"/>
    <property type="match status" value="1"/>
</dbReference>
<evidence type="ECO:0000256" key="3">
    <source>
        <dbReference type="ARBA" id="ARBA00023125"/>
    </source>
</evidence>
<evidence type="ECO:0000256" key="5">
    <source>
        <dbReference type="ARBA" id="ARBA00023204"/>
    </source>
</evidence>
<comment type="subunit">
    <text evidence="6">Homotetramer. Forms an RuvA(8)-RuvB(12)-Holliday junction (HJ) complex. HJ DNA is sandwiched between 2 RuvA tetramers; dsDNA enters through RuvA and exits via RuvB. An RuvB hexamer assembles on each DNA strand where it exits the tetramer. Each RuvB hexamer is contacted by two RuvA subunits (via domain III) on 2 adjacent RuvB subunits; this complex drives branch migration. In the full resolvosome a probable DNA-RuvA(4)-RuvB(12)-RuvC(2) complex forms which resolves the HJ.</text>
</comment>
<keyword evidence="2 6" id="KW-0227">DNA damage</keyword>
<keyword evidence="5 6" id="KW-0234">DNA repair</keyword>
<feature type="domain" description="Helix-hairpin-helix DNA-binding motif class 1" evidence="7">
    <location>
        <begin position="107"/>
        <end position="126"/>
    </location>
</feature>
<dbReference type="Gene3D" id="2.40.50.140">
    <property type="entry name" value="Nucleic acid-binding proteins"/>
    <property type="match status" value="1"/>
</dbReference>
<gene>
    <name evidence="6 8" type="primary">ruvA</name>
    <name evidence="8" type="ORF">ACFQBT_07460</name>
</gene>
<dbReference type="Gene3D" id="1.10.8.10">
    <property type="entry name" value="DNA helicase RuvA subunit, C-terminal domain"/>
    <property type="match status" value="1"/>
</dbReference>
<keyword evidence="9" id="KW-1185">Reference proteome</keyword>
<evidence type="ECO:0000313" key="9">
    <source>
        <dbReference type="Proteomes" id="UP001596356"/>
    </source>
</evidence>
<dbReference type="GO" id="GO:0016787">
    <property type="term" value="F:hydrolase activity"/>
    <property type="evidence" value="ECO:0007669"/>
    <property type="project" value="UniProtKB-KW"/>
</dbReference>
<dbReference type="InterPro" id="IPR003583">
    <property type="entry name" value="Hlx-hairpin-Hlx_DNA-bd_motif"/>
</dbReference>
<evidence type="ECO:0000256" key="1">
    <source>
        <dbReference type="ARBA" id="ARBA00022490"/>
    </source>
</evidence>
<accession>A0ABW2AS81</accession>
<comment type="caution">
    <text evidence="8">The sequence shown here is derived from an EMBL/GenBank/DDBJ whole genome shotgun (WGS) entry which is preliminary data.</text>
</comment>
<evidence type="ECO:0000259" key="7">
    <source>
        <dbReference type="SMART" id="SM00278"/>
    </source>
</evidence>
<feature type="domain" description="Helix-hairpin-helix DNA-binding motif class 1" evidence="7">
    <location>
        <begin position="72"/>
        <end position="91"/>
    </location>
</feature>
<evidence type="ECO:0000313" key="8">
    <source>
        <dbReference type="EMBL" id="MFC6713678.1"/>
    </source>
</evidence>
<dbReference type="SUPFAM" id="SSF50249">
    <property type="entry name" value="Nucleic acid-binding proteins"/>
    <property type="match status" value="1"/>
</dbReference>
<sequence>MISSLSGTVLSAGLDHVVVEVGGVGLLVHTTPAAASSTRAGAQLRLATSLVVREDSLTLFGFDTAAERDLFELVQTVSGVGPRLALAMLAVHAPDPLRTAIAGNDVTALTKVPGIGKKGAERIVLELKDKVGAPAGSPGGVPSAAPVLSTDQDQVVEALVGLGWNAKQAGDAVASVTAETDGLDVAETLRAALRRLGR</sequence>
<name>A0ABW2AS81_9MICO</name>
<dbReference type="InterPro" id="IPR010994">
    <property type="entry name" value="RuvA_2-like"/>
</dbReference>
<comment type="caution">
    <text evidence="6">Lacks conserved residue(s) required for the propagation of feature annotation.</text>
</comment>
<keyword evidence="4 6" id="KW-0233">DNA recombination</keyword>
<dbReference type="RefSeq" id="WP_377821626.1">
    <property type="nucleotide sequence ID" value="NZ_JBHSWJ010000002.1"/>
</dbReference>
<dbReference type="InterPro" id="IPR012340">
    <property type="entry name" value="NA-bd_OB-fold"/>
</dbReference>
<dbReference type="EMBL" id="JBHSWJ010000002">
    <property type="protein sequence ID" value="MFC6713678.1"/>
    <property type="molecule type" value="Genomic_DNA"/>
</dbReference>